<dbReference type="EMBL" id="WFKQ01000011">
    <property type="protein sequence ID" value="MUG33162.1"/>
    <property type="molecule type" value="Genomic_DNA"/>
</dbReference>
<accession>A0A844M2H7</accession>
<reference evidence="2 3" key="1">
    <citation type="journal article" date="2019" name="PLoS ONE">
        <title>Pup mortality in New Zealand sea lions (Phocarctos hookeri) at Enderby Island, Auckland Islands, 2013-18.</title>
        <authorList>
            <person name="Michael S.A."/>
            <person name="Hayman D.T.S."/>
            <person name="Gray R."/>
            <person name="Zhang J."/>
            <person name="Rogers L."/>
            <person name="Roe W.D."/>
        </authorList>
    </citation>
    <scope>NUCLEOTIDE SEQUENCE [LARGE SCALE GENOMIC DNA]</scope>
    <source>
        <strain evidence="2 3">SM868</strain>
    </source>
</reference>
<sequence>MAIKIRQACLWVHRYSGLVMAAFLFMAGITGALLAFHQELDDVFNHKLAYVDVEPRPQLPIATLHDKVIEAYPEYKFSSMPVMLEPNKSAVFVVDRARGKRQKNKNTAPFQEVYVNPYTAEIIGSRDKEAWAFNNTMWKVFWLHRELLMGKVGNLILGIVALLWTINCFIGIYLTLPRATQSKAKTKTKTNLSKSAVRSHNRASWFKSWLPAWKIRRKSNFFKFNYDVHQAFGLWLWVMLFVIAWSSVGFNLRSVYQPVMQAVVGLQPFEKGGRHKPDTKPDTESDNQAVAKAHDVTLKITKAQSIEYLSAQAQKVSLEHGLKVEKILGLRWVDEDKQWQMRFKTNKDIGNKGGVSSLNIDAVTGQVVKINLGHQSPTGNKINEWLNSLHMGHIGGDVVHRIYQVFLALIGIAVSALSFTGVYLWWRGNRARKTKAMRGM</sequence>
<evidence type="ECO:0000313" key="3">
    <source>
        <dbReference type="Proteomes" id="UP000442109"/>
    </source>
</evidence>
<dbReference type="RefSeq" id="WP_155587603.1">
    <property type="nucleotide sequence ID" value="NZ_WFKQ01000011.1"/>
</dbReference>
<feature type="transmembrane region" description="Helical" evidence="1">
    <location>
        <begin position="224"/>
        <end position="245"/>
    </location>
</feature>
<dbReference type="PANTHER" id="PTHR34219">
    <property type="entry name" value="IRON-REGULATED INNER MEMBRANE PROTEIN-RELATED"/>
    <property type="match status" value="1"/>
</dbReference>
<keyword evidence="1" id="KW-0812">Transmembrane</keyword>
<evidence type="ECO:0000256" key="1">
    <source>
        <dbReference type="SAM" id="Phobius"/>
    </source>
</evidence>
<protein>
    <submittedName>
        <fullName evidence="2">PepSY domain-containing protein</fullName>
    </submittedName>
</protein>
<organism evidence="2 3">
    <name type="scientific">Psychrobacter sanguinis</name>
    <dbReference type="NCBI Taxonomy" id="861445"/>
    <lineage>
        <taxon>Bacteria</taxon>
        <taxon>Pseudomonadati</taxon>
        <taxon>Pseudomonadota</taxon>
        <taxon>Gammaproteobacteria</taxon>
        <taxon>Moraxellales</taxon>
        <taxon>Moraxellaceae</taxon>
        <taxon>Psychrobacter</taxon>
    </lineage>
</organism>
<feature type="transmembrane region" description="Helical" evidence="1">
    <location>
        <begin position="155"/>
        <end position="176"/>
    </location>
</feature>
<name>A0A844M2H7_9GAMM</name>
<keyword evidence="3" id="KW-1185">Reference proteome</keyword>
<gene>
    <name evidence="2" type="ORF">GB996_10200</name>
</gene>
<feature type="transmembrane region" description="Helical" evidence="1">
    <location>
        <begin position="12"/>
        <end position="36"/>
    </location>
</feature>
<feature type="transmembrane region" description="Helical" evidence="1">
    <location>
        <begin position="402"/>
        <end position="426"/>
    </location>
</feature>
<keyword evidence="1" id="KW-1133">Transmembrane helix</keyword>
<comment type="caution">
    <text evidence="2">The sequence shown here is derived from an EMBL/GenBank/DDBJ whole genome shotgun (WGS) entry which is preliminary data.</text>
</comment>
<evidence type="ECO:0000313" key="2">
    <source>
        <dbReference type="EMBL" id="MUG33162.1"/>
    </source>
</evidence>
<dbReference type="Pfam" id="PF03929">
    <property type="entry name" value="PepSY_TM"/>
    <property type="match status" value="1"/>
</dbReference>
<dbReference type="InterPro" id="IPR005625">
    <property type="entry name" value="PepSY-ass_TM"/>
</dbReference>
<proteinExistence type="predicted"/>
<dbReference type="AlphaFoldDB" id="A0A844M2H7"/>
<dbReference type="PANTHER" id="PTHR34219:SF5">
    <property type="entry name" value="BLR4505 PROTEIN"/>
    <property type="match status" value="1"/>
</dbReference>
<dbReference type="Proteomes" id="UP000442109">
    <property type="component" value="Unassembled WGS sequence"/>
</dbReference>
<keyword evidence="1" id="KW-0472">Membrane</keyword>
<dbReference type="OrthoDB" id="9816402at2"/>